<accession>A0A917JKW3</accession>
<dbReference type="OrthoDB" id="9810967at2"/>
<sequence>MKIHSFDNAETLNHDFAEQIAAVLQQAIEQRGQAYLVVSGGTTPKPLFKKLSERPLDWKNITITLADERKLPVTAADSNERMVRETLLQNFASKARFISLNDESKSFLDIEQTIALLPTFDAVILGMGEDGHTASLFPCSPEIKMGLDDETTSAVLEVHPMYAPYQRISLTKKRLLNSRVVFLHLVGEKKLAVFNQALERVDPLEMPIRAFLHHHQCDVQVMYSPL</sequence>
<dbReference type="InterPro" id="IPR037171">
    <property type="entry name" value="NagB/RpiA_transferase-like"/>
</dbReference>
<comment type="catalytic activity">
    <reaction evidence="1 7">
        <text>6-phospho-D-glucono-1,5-lactone + H2O = 6-phospho-D-gluconate + H(+)</text>
        <dbReference type="Rhea" id="RHEA:12556"/>
        <dbReference type="ChEBI" id="CHEBI:15377"/>
        <dbReference type="ChEBI" id="CHEBI:15378"/>
        <dbReference type="ChEBI" id="CHEBI:57955"/>
        <dbReference type="ChEBI" id="CHEBI:58759"/>
        <dbReference type="EC" id="3.1.1.31"/>
    </reaction>
</comment>
<dbReference type="Pfam" id="PF01182">
    <property type="entry name" value="Glucosamine_iso"/>
    <property type="match status" value="1"/>
</dbReference>
<dbReference type="GO" id="GO:0006098">
    <property type="term" value="P:pentose-phosphate shunt"/>
    <property type="evidence" value="ECO:0007669"/>
    <property type="project" value="InterPro"/>
</dbReference>
<comment type="pathway">
    <text evidence="3 7">Carbohydrate degradation; pentose phosphate pathway; D-ribulose 5-phosphate from D-glucose 6-phosphate (oxidative stage): step 2/3.</text>
</comment>
<evidence type="ECO:0000313" key="10">
    <source>
        <dbReference type="Proteomes" id="UP000630149"/>
    </source>
</evidence>
<keyword evidence="7" id="KW-0378">Hydrolase</keyword>
<gene>
    <name evidence="7 9" type="primary">pgl</name>
    <name evidence="9" type="ORF">GCM10007966_00300</name>
</gene>
<dbReference type="SUPFAM" id="SSF100950">
    <property type="entry name" value="NagB/RpiA/CoA transferase-like"/>
    <property type="match status" value="1"/>
</dbReference>
<comment type="caution">
    <text evidence="9">The sequence shown here is derived from an EMBL/GenBank/DDBJ whole genome shotgun (WGS) entry which is preliminary data.</text>
</comment>
<reference evidence="9" key="1">
    <citation type="journal article" date="2014" name="Int. J. Syst. Evol. Microbiol.">
        <title>Complete genome sequence of Corynebacterium casei LMG S-19264T (=DSM 44701T), isolated from a smear-ripened cheese.</title>
        <authorList>
            <consortium name="US DOE Joint Genome Institute (JGI-PGF)"/>
            <person name="Walter F."/>
            <person name="Albersmeier A."/>
            <person name="Kalinowski J."/>
            <person name="Ruckert C."/>
        </authorList>
    </citation>
    <scope>NUCLEOTIDE SEQUENCE</scope>
    <source>
        <strain evidence="9">JCM 13919</strain>
    </source>
</reference>
<reference evidence="9" key="2">
    <citation type="submission" date="2020-09" db="EMBL/GenBank/DDBJ databases">
        <authorList>
            <person name="Sun Q."/>
            <person name="Ohkuma M."/>
        </authorList>
    </citation>
    <scope>NUCLEOTIDE SEQUENCE</scope>
    <source>
        <strain evidence="9">JCM 13919</strain>
    </source>
</reference>
<dbReference type="EMBL" id="BMOB01000001">
    <property type="protein sequence ID" value="GGI75450.1"/>
    <property type="molecule type" value="Genomic_DNA"/>
</dbReference>
<evidence type="ECO:0000256" key="5">
    <source>
        <dbReference type="ARBA" id="ARBA00013198"/>
    </source>
</evidence>
<organism evidence="9 10">
    <name type="scientific">Legionella impletisoli</name>
    <dbReference type="NCBI Taxonomy" id="343510"/>
    <lineage>
        <taxon>Bacteria</taxon>
        <taxon>Pseudomonadati</taxon>
        <taxon>Pseudomonadota</taxon>
        <taxon>Gammaproteobacteria</taxon>
        <taxon>Legionellales</taxon>
        <taxon>Legionellaceae</taxon>
        <taxon>Legionella</taxon>
    </lineage>
</organism>
<dbReference type="Gene3D" id="3.40.50.1360">
    <property type="match status" value="1"/>
</dbReference>
<proteinExistence type="inferred from homology"/>
<dbReference type="GO" id="GO:0005975">
    <property type="term" value="P:carbohydrate metabolic process"/>
    <property type="evidence" value="ECO:0007669"/>
    <property type="project" value="UniProtKB-UniRule"/>
</dbReference>
<comment type="function">
    <text evidence="2 7">Hydrolysis of 6-phosphogluconolactone to 6-phosphogluconate.</text>
</comment>
<evidence type="ECO:0000256" key="4">
    <source>
        <dbReference type="ARBA" id="ARBA00010662"/>
    </source>
</evidence>
<dbReference type="InterPro" id="IPR005900">
    <property type="entry name" value="6-phosphogluconolactonase_DevB"/>
</dbReference>
<dbReference type="Proteomes" id="UP000630149">
    <property type="component" value="Unassembled WGS sequence"/>
</dbReference>
<evidence type="ECO:0000256" key="2">
    <source>
        <dbReference type="ARBA" id="ARBA00002681"/>
    </source>
</evidence>
<dbReference type="NCBIfam" id="TIGR01198">
    <property type="entry name" value="pgl"/>
    <property type="match status" value="1"/>
</dbReference>
<feature type="domain" description="Glucosamine/galactosamine-6-phosphate isomerase" evidence="8">
    <location>
        <begin position="8"/>
        <end position="214"/>
    </location>
</feature>
<dbReference type="GO" id="GO:0017057">
    <property type="term" value="F:6-phosphogluconolactonase activity"/>
    <property type="evidence" value="ECO:0007669"/>
    <property type="project" value="UniProtKB-UniRule"/>
</dbReference>
<dbReference type="CDD" id="cd01400">
    <property type="entry name" value="6PGL"/>
    <property type="match status" value="1"/>
</dbReference>
<evidence type="ECO:0000259" key="8">
    <source>
        <dbReference type="Pfam" id="PF01182"/>
    </source>
</evidence>
<evidence type="ECO:0000256" key="7">
    <source>
        <dbReference type="RuleBase" id="RU365095"/>
    </source>
</evidence>
<evidence type="ECO:0000313" key="9">
    <source>
        <dbReference type="EMBL" id="GGI75450.1"/>
    </source>
</evidence>
<dbReference type="PANTHER" id="PTHR11054">
    <property type="entry name" value="6-PHOSPHOGLUCONOLACTONASE"/>
    <property type="match status" value="1"/>
</dbReference>
<dbReference type="RefSeq" id="WP_131775284.1">
    <property type="nucleotide sequence ID" value="NZ_BMOB01000001.1"/>
</dbReference>
<dbReference type="AlphaFoldDB" id="A0A917JKW3"/>
<comment type="similarity">
    <text evidence="4 7">Belongs to the glucosamine/galactosamine-6-phosphate isomerase family. 6-phosphogluconolactonase subfamily.</text>
</comment>
<name>A0A917JKW3_9GAMM</name>
<evidence type="ECO:0000256" key="3">
    <source>
        <dbReference type="ARBA" id="ARBA00004961"/>
    </source>
</evidence>
<dbReference type="EC" id="3.1.1.31" evidence="5 7"/>
<evidence type="ECO:0000256" key="1">
    <source>
        <dbReference type="ARBA" id="ARBA00000832"/>
    </source>
</evidence>
<evidence type="ECO:0000256" key="6">
    <source>
        <dbReference type="ARBA" id="ARBA00020337"/>
    </source>
</evidence>
<dbReference type="PANTHER" id="PTHR11054:SF0">
    <property type="entry name" value="6-PHOSPHOGLUCONOLACTONASE"/>
    <property type="match status" value="1"/>
</dbReference>
<dbReference type="InterPro" id="IPR039104">
    <property type="entry name" value="6PGL"/>
</dbReference>
<keyword evidence="10" id="KW-1185">Reference proteome</keyword>
<dbReference type="InterPro" id="IPR006148">
    <property type="entry name" value="Glc/Gal-6P_isomerase"/>
</dbReference>
<protein>
    <recommendedName>
        <fullName evidence="6 7">6-phosphogluconolactonase</fullName>
        <shortName evidence="7">6PGL</shortName>
        <ecNumber evidence="5 7">3.1.1.31</ecNumber>
    </recommendedName>
</protein>